<proteinExistence type="predicted"/>
<dbReference type="InterPro" id="IPR025370">
    <property type="entry name" value="SgrR_HTH_N"/>
</dbReference>
<protein>
    <recommendedName>
        <fullName evidence="7">SgrR family transcriptional regulator</fullName>
    </recommendedName>
</protein>
<evidence type="ECO:0008006" key="7">
    <source>
        <dbReference type="Google" id="ProtNLM"/>
    </source>
</evidence>
<dbReference type="PANTHER" id="PTHR30290:SF72">
    <property type="entry name" value="HTH-TYPE TRANSCRIPTIONAL REGULATOR SGRR"/>
    <property type="match status" value="1"/>
</dbReference>
<dbReference type="SUPFAM" id="SSF53850">
    <property type="entry name" value="Periplasmic binding protein-like II"/>
    <property type="match status" value="1"/>
</dbReference>
<feature type="domain" description="Transcriptional regulator SgrR N-terminal HTH" evidence="4">
    <location>
        <begin position="3"/>
        <end position="99"/>
    </location>
</feature>
<reference evidence="5 6" key="1">
    <citation type="submission" date="2019-11" db="EMBL/GenBank/DDBJ databases">
        <title>Draft genome sequences of five Paenibacillus species of dairy origin.</title>
        <authorList>
            <person name="Olajide A.M."/>
            <person name="Chen S."/>
            <person name="Lapointe G."/>
        </authorList>
    </citation>
    <scope>NUCLEOTIDE SEQUENCE [LARGE SCALE GENOMIC DNA]</scope>
    <source>
        <strain evidence="5 6">2CS3</strain>
    </source>
</reference>
<dbReference type="Proteomes" id="UP000450917">
    <property type="component" value="Unassembled WGS sequence"/>
</dbReference>
<dbReference type="GO" id="GO:0003677">
    <property type="term" value="F:DNA binding"/>
    <property type="evidence" value="ECO:0007669"/>
    <property type="project" value="UniProtKB-KW"/>
</dbReference>
<evidence type="ECO:0000313" key="6">
    <source>
        <dbReference type="Proteomes" id="UP000450917"/>
    </source>
</evidence>
<name>A0A7X2ZBU8_9BACL</name>
<accession>A0A7X2ZBU8</accession>
<dbReference type="Pfam" id="PF00496">
    <property type="entry name" value="SBP_bac_5"/>
    <property type="match status" value="1"/>
</dbReference>
<dbReference type="GO" id="GO:0015833">
    <property type="term" value="P:peptide transport"/>
    <property type="evidence" value="ECO:0007669"/>
    <property type="project" value="TreeGrafter"/>
</dbReference>
<evidence type="ECO:0000256" key="2">
    <source>
        <dbReference type="SAM" id="MobiDB-lite"/>
    </source>
</evidence>
<evidence type="ECO:0000256" key="1">
    <source>
        <dbReference type="ARBA" id="ARBA00023125"/>
    </source>
</evidence>
<feature type="compositionally biased region" description="Low complexity" evidence="2">
    <location>
        <begin position="439"/>
        <end position="450"/>
    </location>
</feature>
<dbReference type="Pfam" id="PF12793">
    <property type="entry name" value="SgrR_N"/>
    <property type="match status" value="1"/>
</dbReference>
<dbReference type="AlphaFoldDB" id="A0A7X2ZBU8"/>
<gene>
    <name evidence="5" type="ORF">GNP93_15485</name>
</gene>
<dbReference type="PANTHER" id="PTHR30290">
    <property type="entry name" value="PERIPLASMIC BINDING COMPONENT OF ABC TRANSPORTER"/>
    <property type="match status" value="1"/>
</dbReference>
<dbReference type="Gene3D" id="3.40.190.10">
    <property type="entry name" value="Periplasmic binding protein-like II"/>
    <property type="match status" value="1"/>
</dbReference>
<sequence length="657" mass="74654">MRLEEHYLELYRGLRLRLTDRQAEVTLPELSQLLHCSERNVKLLLRRMRERLWIEWRAGLGRGHRSRLTFAVDPESMLAAETERLLAEGRFQEVMALTERGAFTDEGAARMDVLLREAFGYRLQPGSGTSAEGVLRFPAYRIPAALDPAYTTRRTELHLLRQLFDTLLVYDELSGRFRPGLAHEAERNEAGDRWVFYLQKHVRFHHGKPFTSRDAAFTLRRLTDPDAGSPYASLFAVVSGIECLDEHRLLVRLHAPAPYLGSLLASPAASIVPAELPADFASLPVGTGPFRLKRPNARGLILEAFADYYLRPAHVDRVEMWRWQPIRSNDGAVRLEGDNEVGELNFRHYREREEAALGPRWREVERIDRGCKYVCLNLGKPGPLNDPAMRACIFRALRDPAFVRQLGGNRGDFADTFIGYEEANGQAPYSDTGKVTDAGTSTSTSTGTGTELTGRMQTEWIVGARQAEPAEQIEPATTVVRPDRPLRIVTYPGAGHERDAEWLEGRLVEFGIAAEVEQVEYERLLDEETLARADLFLLEQPVGEDAEWTLLTILANPGGPVRRCLPVSTEREVGERVTYALRHANRERRLRDLRAIETKLIEERFVVPWYRWRQTASFPQELEGVTINALGWADYRNVWFRAGLKDEAMSSAERITP</sequence>
<keyword evidence="6" id="KW-1185">Reference proteome</keyword>
<dbReference type="RefSeq" id="WP_155615017.1">
    <property type="nucleotide sequence ID" value="NZ_JARTHJ010000146.1"/>
</dbReference>
<dbReference type="EMBL" id="WNZX01000012">
    <property type="protein sequence ID" value="MUG72074.1"/>
    <property type="molecule type" value="Genomic_DNA"/>
</dbReference>
<dbReference type="Gene3D" id="3.10.105.10">
    <property type="entry name" value="Dipeptide-binding Protein, Domain 3"/>
    <property type="match status" value="1"/>
</dbReference>
<dbReference type="InterPro" id="IPR000914">
    <property type="entry name" value="SBP_5_dom"/>
</dbReference>
<dbReference type="InterPro" id="IPR039424">
    <property type="entry name" value="SBP_5"/>
</dbReference>
<feature type="region of interest" description="Disordered" evidence="2">
    <location>
        <begin position="427"/>
        <end position="451"/>
    </location>
</feature>
<evidence type="ECO:0000259" key="3">
    <source>
        <dbReference type="Pfam" id="PF00496"/>
    </source>
</evidence>
<feature type="domain" description="Solute-binding protein family 5" evidence="3">
    <location>
        <begin position="177"/>
        <end position="524"/>
    </location>
</feature>
<organism evidence="5 6">
    <name type="scientific">Paenibacillus validus</name>
    <dbReference type="NCBI Taxonomy" id="44253"/>
    <lineage>
        <taxon>Bacteria</taxon>
        <taxon>Bacillati</taxon>
        <taxon>Bacillota</taxon>
        <taxon>Bacilli</taxon>
        <taxon>Bacillales</taxon>
        <taxon>Paenibacillaceae</taxon>
        <taxon>Paenibacillus</taxon>
    </lineage>
</organism>
<keyword evidence="1" id="KW-0238">DNA-binding</keyword>
<comment type="caution">
    <text evidence="5">The sequence shown here is derived from an EMBL/GenBank/DDBJ whole genome shotgun (WGS) entry which is preliminary data.</text>
</comment>
<dbReference type="GO" id="GO:1904680">
    <property type="term" value="F:peptide transmembrane transporter activity"/>
    <property type="evidence" value="ECO:0007669"/>
    <property type="project" value="TreeGrafter"/>
</dbReference>
<evidence type="ECO:0000313" key="5">
    <source>
        <dbReference type="EMBL" id="MUG72074.1"/>
    </source>
</evidence>
<evidence type="ECO:0000259" key="4">
    <source>
        <dbReference type="Pfam" id="PF12793"/>
    </source>
</evidence>